<name>A0A0F8YSW3_9ZZZZ</name>
<accession>A0A0F8YSW3</accession>
<gene>
    <name evidence="1" type="ORF">LCGC14_3118390</name>
</gene>
<sequence>NTLWCYWYWIGDDISKDGITKDLEAMKEAGIGAAFIGNINPAEKDGNVPMLSEDWWSHMVHAVNEGKRIGVDIGSFNCPGWSMSGGPWITADKTMRHLVYSETGVSGGKRVEIRLDQPESEFQDVYVLAFPKIRQEEHSLNNSNSSIKTTPQLKNAAGLLDGSTETGVTFKEKEYSIHIRSKNPISARSIKLIPSGYNIIADCELKASVDGKFISIREFKLDRRDYRGQIGPIPLGPLAVSIPETSSNEFLLILKNIQTIAAHGATLETPTGLSGIIISETAVVENYLGKTLGRMHPTPQPNWNSYSWKTLPEWTDKQLVLAGDAVLDISGNMDESGKLTW</sequence>
<dbReference type="Pfam" id="PF17132">
    <property type="entry name" value="Glyco_hydro_106"/>
    <property type="match status" value="1"/>
</dbReference>
<protein>
    <recommendedName>
        <fullName evidence="2">Glycoside hydrolase family 2</fullName>
    </recommendedName>
</protein>
<feature type="non-terminal residue" evidence="1">
    <location>
        <position position="341"/>
    </location>
</feature>
<evidence type="ECO:0008006" key="2">
    <source>
        <dbReference type="Google" id="ProtNLM"/>
    </source>
</evidence>
<organism evidence="1">
    <name type="scientific">marine sediment metagenome</name>
    <dbReference type="NCBI Taxonomy" id="412755"/>
    <lineage>
        <taxon>unclassified sequences</taxon>
        <taxon>metagenomes</taxon>
        <taxon>ecological metagenomes</taxon>
    </lineage>
</organism>
<dbReference type="AlphaFoldDB" id="A0A0F8YSW3"/>
<evidence type="ECO:0000313" key="1">
    <source>
        <dbReference type="EMBL" id="KKK51096.1"/>
    </source>
</evidence>
<dbReference type="EMBL" id="LAZR01067682">
    <property type="protein sequence ID" value="KKK51096.1"/>
    <property type="molecule type" value="Genomic_DNA"/>
</dbReference>
<reference evidence="1" key="1">
    <citation type="journal article" date="2015" name="Nature">
        <title>Complex archaea that bridge the gap between prokaryotes and eukaryotes.</title>
        <authorList>
            <person name="Spang A."/>
            <person name="Saw J.H."/>
            <person name="Jorgensen S.L."/>
            <person name="Zaremba-Niedzwiedzka K."/>
            <person name="Martijn J."/>
            <person name="Lind A.E."/>
            <person name="van Eijk R."/>
            <person name="Schleper C."/>
            <person name="Guy L."/>
            <person name="Ettema T.J."/>
        </authorList>
    </citation>
    <scope>NUCLEOTIDE SEQUENCE</scope>
</reference>
<comment type="caution">
    <text evidence="1">The sequence shown here is derived from an EMBL/GenBank/DDBJ whole genome shotgun (WGS) entry which is preliminary data.</text>
</comment>
<proteinExistence type="predicted"/>
<feature type="non-terminal residue" evidence="1">
    <location>
        <position position="1"/>
    </location>
</feature>